<dbReference type="InterPro" id="IPR026816">
    <property type="entry name" value="Flavodoxin_dom"/>
</dbReference>
<proteinExistence type="predicted"/>
<evidence type="ECO:0000313" key="3">
    <source>
        <dbReference type="EMBL" id="MBW3083411.1"/>
    </source>
</evidence>
<feature type="domain" description="Flavodoxin" evidence="2">
    <location>
        <begin position="4"/>
        <end position="158"/>
    </location>
</feature>
<accession>A0ABS6WA95</accession>
<protein>
    <recommendedName>
        <fullName evidence="2">Flavodoxin domain-containing protein</fullName>
    </recommendedName>
</protein>
<evidence type="ECO:0000313" key="4">
    <source>
        <dbReference type="Proteomes" id="UP000812844"/>
    </source>
</evidence>
<gene>
    <name evidence="3" type="ORF">KIH73_08555</name>
</gene>
<organism evidence="3 4">
    <name type="scientific">Bifidobacterium phasiani</name>
    <dbReference type="NCBI Taxonomy" id="2834431"/>
    <lineage>
        <taxon>Bacteria</taxon>
        <taxon>Bacillati</taxon>
        <taxon>Actinomycetota</taxon>
        <taxon>Actinomycetes</taxon>
        <taxon>Bifidobacteriales</taxon>
        <taxon>Bifidobacteriaceae</taxon>
        <taxon>Bifidobacterium</taxon>
    </lineage>
</organism>
<dbReference type="RefSeq" id="WP_219082527.1">
    <property type="nucleotide sequence ID" value="NZ_JAHBBD010000021.1"/>
</dbReference>
<evidence type="ECO:0000256" key="1">
    <source>
        <dbReference type="SAM" id="MobiDB-lite"/>
    </source>
</evidence>
<comment type="caution">
    <text evidence="3">The sequence shown here is derived from an EMBL/GenBank/DDBJ whole genome shotgun (WGS) entry which is preliminary data.</text>
</comment>
<name>A0ABS6WA95_9BIFI</name>
<dbReference type="Proteomes" id="UP000812844">
    <property type="component" value="Unassembled WGS sequence"/>
</dbReference>
<keyword evidence="4" id="KW-1185">Reference proteome</keyword>
<dbReference type="EMBL" id="JAHBBD010000021">
    <property type="protein sequence ID" value="MBW3083411.1"/>
    <property type="molecule type" value="Genomic_DNA"/>
</dbReference>
<sequence length="246" mass="26309">MDTLIVYGGRYGTTERYADELARLLGTAAVPYAAVDDVALVTADVIVYLGAVFAGGVPGLKRTMARLVNVTERIRRFPREDDPVAEASRRPRVIVVTVGLGDPAIPGNAEHLRAVVDGQLPPAVAAHVECFHLRGGIDYAALSPKHRAMMWMMWQHEKRVPEDEWTDDTRMFNETYGGAVDMVDFATLRPVLDAIAGSGDAGADGIMDVGTANDRILDGGPADDGTANDGIAGDETTDDKTTTAEP</sequence>
<reference evidence="3 4" key="1">
    <citation type="submission" date="2021-05" db="EMBL/GenBank/DDBJ databases">
        <title>Phylogenetic classification of ten novel species belonging to the genus Bifidobacterium comprising B. colchicus sp. nov., B. abeli sp. nov., B. bicoloris sp. nov., B. guerezis sp. nov., B. rosaliae sp. nov., B. santillanensis sp. nov., B. argentati sp. nov., B. amazzoni sp. nov., B. pluviali sp. nov., and B. pinnaculum sp. nov.</title>
        <authorList>
            <person name="Lugli G.A."/>
            <person name="Ruiz Garcia L."/>
            <person name="Margolles A."/>
            <person name="Ventura M."/>
        </authorList>
    </citation>
    <scope>NUCLEOTIDE SEQUENCE [LARGE SCALE GENOMIC DNA]</scope>
    <source>
        <strain evidence="3 4">6T3</strain>
    </source>
</reference>
<evidence type="ECO:0000259" key="2">
    <source>
        <dbReference type="Pfam" id="PF12724"/>
    </source>
</evidence>
<dbReference type="Pfam" id="PF12724">
    <property type="entry name" value="Flavodoxin_5"/>
    <property type="match status" value="1"/>
</dbReference>
<feature type="region of interest" description="Disordered" evidence="1">
    <location>
        <begin position="217"/>
        <end position="246"/>
    </location>
</feature>